<feature type="domain" description="DNA-binding protein Rv2175c wHTH" evidence="2">
    <location>
        <begin position="9"/>
        <end position="58"/>
    </location>
</feature>
<protein>
    <submittedName>
        <fullName evidence="3">Uncharacterized protein</fullName>
    </submittedName>
</protein>
<sequence length="119" mass="12999">MGNVSENVAVNPAAEWLTMPDLVEALDEPLGRVRRLIDDHYLVGSRRTGVFAVPAVFIVDGHPLSSLRGTIIVLQDAGFTDDELIDWLLEDDESLGRSPIAALLAGHKSEVRRVARTLV</sequence>
<feature type="domain" description="Rv2175c C-terminal" evidence="1">
    <location>
        <begin position="66"/>
        <end position="118"/>
    </location>
</feature>
<evidence type="ECO:0000313" key="4">
    <source>
        <dbReference type="Proteomes" id="UP000317209"/>
    </source>
</evidence>
<evidence type="ECO:0000313" key="3">
    <source>
        <dbReference type="EMBL" id="TQL85703.1"/>
    </source>
</evidence>
<evidence type="ECO:0000259" key="1">
    <source>
        <dbReference type="Pfam" id="PF18367"/>
    </source>
</evidence>
<name>A0A543BLN2_9MICO</name>
<evidence type="ECO:0000259" key="2">
    <source>
        <dbReference type="Pfam" id="PF21531"/>
    </source>
</evidence>
<dbReference type="AlphaFoldDB" id="A0A543BLN2"/>
<accession>A0A543BLN2</accession>
<reference evidence="3 4" key="1">
    <citation type="submission" date="2019-06" db="EMBL/GenBank/DDBJ databases">
        <title>Sequencing the genomes of 1000 actinobacteria strains.</title>
        <authorList>
            <person name="Klenk H.-P."/>
        </authorList>
    </citation>
    <scope>NUCLEOTIDE SEQUENCE [LARGE SCALE GENOMIC DNA]</scope>
    <source>
        <strain evidence="3 4">DSM 20169</strain>
    </source>
</reference>
<dbReference type="GO" id="GO:0003677">
    <property type="term" value="F:DNA binding"/>
    <property type="evidence" value="ECO:0007669"/>
    <property type="project" value="InterPro"/>
</dbReference>
<dbReference type="InterPro" id="IPR041098">
    <property type="entry name" value="Rv2175c_C"/>
</dbReference>
<dbReference type="Pfam" id="PF18367">
    <property type="entry name" value="Rv2175c_C"/>
    <property type="match status" value="1"/>
</dbReference>
<proteinExistence type="predicted"/>
<organism evidence="3 4">
    <name type="scientific">Microbacterium saperdae</name>
    <dbReference type="NCBI Taxonomy" id="69368"/>
    <lineage>
        <taxon>Bacteria</taxon>
        <taxon>Bacillati</taxon>
        <taxon>Actinomycetota</taxon>
        <taxon>Actinomycetes</taxon>
        <taxon>Micrococcales</taxon>
        <taxon>Microbacteriaceae</taxon>
        <taxon>Microbacterium</taxon>
    </lineage>
</organism>
<dbReference type="RefSeq" id="WP_407662548.1">
    <property type="nucleotide sequence ID" value="NZ_VFOX01000001.1"/>
</dbReference>
<dbReference type="Pfam" id="PF21531">
    <property type="entry name" value="Rv2175c_wHTH"/>
    <property type="match status" value="1"/>
</dbReference>
<gene>
    <name evidence="3" type="ORF">FB560_1334</name>
</gene>
<comment type="caution">
    <text evidence="3">The sequence shown here is derived from an EMBL/GenBank/DDBJ whole genome shotgun (WGS) entry which is preliminary data.</text>
</comment>
<keyword evidence="4" id="KW-1185">Reference proteome</keyword>
<dbReference type="EMBL" id="VFOX01000001">
    <property type="protein sequence ID" value="TQL85703.1"/>
    <property type="molecule type" value="Genomic_DNA"/>
</dbReference>
<dbReference type="Proteomes" id="UP000317209">
    <property type="component" value="Unassembled WGS sequence"/>
</dbReference>
<dbReference type="InterPro" id="IPR048576">
    <property type="entry name" value="Rv2175c_wHTH"/>
</dbReference>